<dbReference type="GO" id="GO:0042026">
    <property type="term" value="P:protein refolding"/>
    <property type="evidence" value="ECO:0007669"/>
    <property type="project" value="TreeGrafter"/>
</dbReference>
<dbReference type="PROSITE" id="PS01031">
    <property type="entry name" value="SHSP"/>
    <property type="match status" value="1"/>
</dbReference>
<feature type="compositionally biased region" description="Basic and acidic residues" evidence="3">
    <location>
        <begin position="276"/>
        <end position="288"/>
    </location>
</feature>
<dbReference type="Gene3D" id="2.60.40.790">
    <property type="match status" value="1"/>
</dbReference>
<feature type="compositionally biased region" description="Polar residues" evidence="3">
    <location>
        <begin position="606"/>
        <end position="621"/>
    </location>
</feature>
<sequence length="906" mass="100310">MSHLRRTPPPAAFCCDPLCMFGLGSGVGPFRDEISGLWMEWARRHHFAVWQSYIRSSAWAALNHEHGPEITQPREGSEDWRVNLDVKQFSPEELTIHTNGDHLIISAKHEERQDEDGFVSRNFLWKYKLPVGVDIQDMQAYMFPSGVLIINAPLPKSAHKAPKHIAIQIKVEKRLYEQYSQPGEGQGEDLVQKPPDHPDLHNQFTAREKEGPSLTEQHEKRMEDPSAGLDITDDPAEQEAGPGAFKKSEGAPAEQLHTLSSGPLEHIEQQDTSISEEGHDLNAEKEDPYAPGEQEGGSSAQQDPPDSEEQKDRQPEQHDSHTSGEQDVNTAQHDTVASEENQNIQPEQQDPVDFGPLGDTQGSEQVPPNSEEQGKMPAEDKDPLTSDEQEDKKSTQQDPTTSVEVEDTKSTQNASVSGEVEDKQTMQQDPLAFGEQVDTHVMQQDSATPGEDTRFTKQNHEDTLVEEQDPLTSAEQEDAHTAQQDPFPLGKVHDISPAQHNLLAFGEQEDIQAVKEDLTATEEKEVGACDPRMQKEVLSEQWDPFESGDQDDAQISKKDLHASEGEDDKRVTQDPVFSGEQGEIQSTEAGLPALEQDDTQALLEGSTVSEGQEDPQISQEDSLVFEKQDRMPAAIVDAEGSGELEETEHTEHDPTVCKQKEDTQEKHQDPFTTTGQEGIPQDPSATGQQEDAPSGQWDLPSLHKLGEQGDQSASAEQPGPFAFGEHDEQMTQQESLTLGEDENAPDSLTSGEQGFQVVQQDPPVMEEHDDICDECQGPTSSAESEDIQVEQKHSEETEDTTLEHQHLLISGEREDAHFVQEDPFGSGEKEENLNAMSEQEERQDTPQDPSSYGGQGEAEATQQDPPISGKQEETLTLQRDQLASEEQGDTCISQDPLTVERAAQTE</sequence>
<evidence type="ECO:0000256" key="3">
    <source>
        <dbReference type="SAM" id="MobiDB-lite"/>
    </source>
</evidence>
<evidence type="ECO:0000313" key="6">
    <source>
        <dbReference type="Proteomes" id="UP000886611"/>
    </source>
</evidence>
<protein>
    <submittedName>
        <fullName evidence="5">HSPB1 protein</fullName>
    </submittedName>
</protein>
<feature type="domain" description="SHSP" evidence="4">
    <location>
        <begin position="61"/>
        <end position="170"/>
    </location>
</feature>
<feature type="compositionally biased region" description="Basic and acidic residues" evidence="3">
    <location>
        <begin position="190"/>
        <end position="224"/>
    </location>
</feature>
<dbReference type="Proteomes" id="UP000886611">
    <property type="component" value="Unassembled WGS sequence"/>
</dbReference>
<feature type="compositionally biased region" description="Polar residues" evidence="3">
    <location>
        <begin position="325"/>
        <end position="348"/>
    </location>
</feature>
<keyword evidence="6" id="KW-1185">Reference proteome</keyword>
<feature type="non-terminal residue" evidence="5">
    <location>
        <position position="906"/>
    </location>
</feature>
<dbReference type="PRINTS" id="PR00299">
    <property type="entry name" value="ACRYSTALLIN"/>
</dbReference>
<dbReference type="Pfam" id="PF00011">
    <property type="entry name" value="HSP20"/>
    <property type="match status" value="1"/>
</dbReference>
<organism evidence="5 6">
    <name type="scientific">Polypterus senegalus</name>
    <name type="common">Senegal bichir</name>
    <dbReference type="NCBI Taxonomy" id="55291"/>
    <lineage>
        <taxon>Eukaryota</taxon>
        <taxon>Metazoa</taxon>
        <taxon>Chordata</taxon>
        <taxon>Craniata</taxon>
        <taxon>Vertebrata</taxon>
        <taxon>Euteleostomi</taxon>
        <taxon>Actinopterygii</taxon>
        <taxon>Polypteriformes</taxon>
        <taxon>Polypteridae</taxon>
        <taxon>Polypterus</taxon>
    </lineage>
</organism>
<dbReference type="PANTHER" id="PTHR45640:SF7">
    <property type="entry name" value="HEAT SHOCK PROTEIN BETA-1"/>
    <property type="match status" value="1"/>
</dbReference>
<evidence type="ECO:0000259" key="4">
    <source>
        <dbReference type="PROSITE" id="PS01031"/>
    </source>
</evidence>
<feature type="region of interest" description="Disordered" evidence="3">
    <location>
        <begin position="518"/>
        <end position="906"/>
    </location>
</feature>
<name>A0A8X8BUI3_POLSE</name>
<dbReference type="OrthoDB" id="1431247at2759"/>
<feature type="region of interest" description="Disordered" evidence="3">
    <location>
        <begin position="180"/>
        <end position="495"/>
    </location>
</feature>
<reference evidence="5 6" key="1">
    <citation type="journal article" date="2021" name="Cell">
        <title>Tracing the genetic footprints of vertebrate landing in non-teleost ray-finned fishes.</title>
        <authorList>
            <person name="Bi X."/>
            <person name="Wang K."/>
            <person name="Yang L."/>
            <person name="Pan H."/>
            <person name="Jiang H."/>
            <person name="Wei Q."/>
            <person name="Fang M."/>
            <person name="Yu H."/>
            <person name="Zhu C."/>
            <person name="Cai Y."/>
            <person name="He Y."/>
            <person name="Gan X."/>
            <person name="Zeng H."/>
            <person name="Yu D."/>
            <person name="Zhu Y."/>
            <person name="Jiang H."/>
            <person name="Qiu Q."/>
            <person name="Yang H."/>
            <person name="Zhang Y.E."/>
            <person name="Wang W."/>
            <person name="Zhu M."/>
            <person name="He S."/>
            <person name="Zhang G."/>
        </authorList>
    </citation>
    <scope>NUCLEOTIDE SEQUENCE [LARGE SCALE GENOMIC DNA]</scope>
    <source>
        <strain evidence="5">Bchr_013</strain>
    </source>
</reference>
<dbReference type="GO" id="GO:0043066">
    <property type="term" value="P:negative regulation of apoptotic process"/>
    <property type="evidence" value="ECO:0007669"/>
    <property type="project" value="TreeGrafter"/>
</dbReference>
<evidence type="ECO:0000313" key="5">
    <source>
        <dbReference type="EMBL" id="KAG2470968.1"/>
    </source>
</evidence>
<feature type="compositionally biased region" description="Basic and acidic residues" evidence="3">
    <location>
        <begin position="451"/>
        <end position="463"/>
    </location>
</feature>
<dbReference type="GO" id="GO:0009408">
    <property type="term" value="P:response to heat"/>
    <property type="evidence" value="ECO:0007669"/>
    <property type="project" value="TreeGrafter"/>
</dbReference>
<feature type="compositionally biased region" description="Basic and acidic residues" evidence="3">
    <location>
        <begin position="647"/>
        <end position="669"/>
    </location>
</feature>
<feature type="compositionally biased region" description="Basic and acidic residues" evidence="3">
    <location>
        <begin position="789"/>
        <end position="820"/>
    </location>
</feature>
<dbReference type="PANTHER" id="PTHR45640">
    <property type="entry name" value="HEAT SHOCK PROTEIN HSP-12.2-RELATED"/>
    <property type="match status" value="1"/>
</dbReference>
<dbReference type="InterPro" id="IPR008978">
    <property type="entry name" value="HSP20-like_chaperone"/>
</dbReference>
<dbReference type="CDD" id="cd06526">
    <property type="entry name" value="metazoan_ACD"/>
    <property type="match status" value="1"/>
</dbReference>
<feature type="compositionally biased region" description="Basic and acidic residues" evidence="3">
    <location>
        <begin position="372"/>
        <end position="395"/>
    </location>
</feature>
<feature type="compositionally biased region" description="Basic and acidic residues" evidence="3">
    <location>
        <begin position="554"/>
        <end position="572"/>
    </location>
</feature>
<dbReference type="AlphaFoldDB" id="A0A8X8BUI3"/>
<dbReference type="GO" id="GO:0051082">
    <property type="term" value="F:unfolded protein binding"/>
    <property type="evidence" value="ECO:0007669"/>
    <property type="project" value="TreeGrafter"/>
</dbReference>
<evidence type="ECO:0000256" key="2">
    <source>
        <dbReference type="RuleBase" id="RU003616"/>
    </source>
</evidence>
<feature type="compositionally biased region" description="Polar residues" evidence="3">
    <location>
        <begin position="746"/>
        <end position="759"/>
    </location>
</feature>
<dbReference type="InterPro" id="IPR001436">
    <property type="entry name" value="Alpha-crystallin/sHSP_animal"/>
</dbReference>
<dbReference type="GO" id="GO:0005634">
    <property type="term" value="C:nucleus"/>
    <property type="evidence" value="ECO:0007669"/>
    <property type="project" value="TreeGrafter"/>
</dbReference>
<dbReference type="GO" id="GO:0005737">
    <property type="term" value="C:cytoplasm"/>
    <property type="evidence" value="ECO:0007669"/>
    <property type="project" value="TreeGrafter"/>
</dbReference>
<feature type="non-terminal residue" evidence="5">
    <location>
        <position position="1"/>
    </location>
</feature>
<proteinExistence type="inferred from homology"/>
<feature type="compositionally biased region" description="Basic and acidic residues" evidence="3">
    <location>
        <begin position="308"/>
        <end position="324"/>
    </location>
</feature>
<accession>A0A8X8BUI3</accession>
<gene>
    <name evidence="5" type="primary">Hspb1_1</name>
    <name evidence="5" type="ORF">GTO96_0005383</name>
</gene>
<feature type="compositionally biased region" description="Polar residues" evidence="3">
    <location>
        <begin position="360"/>
        <end position="371"/>
    </location>
</feature>
<comment type="caution">
    <text evidence="5">The sequence shown here is derived from an EMBL/GenBank/DDBJ whole genome shotgun (WGS) entry which is preliminary data.</text>
</comment>
<dbReference type="InterPro" id="IPR002068">
    <property type="entry name" value="A-crystallin/Hsp20_dom"/>
</dbReference>
<feature type="compositionally biased region" description="Basic and acidic residues" evidence="3">
    <location>
        <begin position="518"/>
        <end position="538"/>
    </location>
</feature>
<evidence type="ECO:0000256" key="1">
    <source>
        <dbReference type="PROSITE-ProRule" id="PRU00285"/>
    </source>
</evidence>
<comment type="similarity">
    <text evidence="1 2">Belongs to the small heat shock protein (HSP20) family.</text>
</comment>
<dbReference type="SUPFAM" id="SSF49764">
    <property type="entry name" value="HSP20-like chaperones"/>
    <property type="match status" value="1"/>
</dbReference>
<dbReference type="EMBL" id="JAATIS010000094">
    <property type="protein sequence ID" value="KAG2470968.1"/>
    <property type="molecule type" value="Genomic_DNA"/>
</dbReference>